<proteinExistence type="predicted"/>
<gene>
    <name evidence="2" type="ORF">FHW14_001486</name>
</gene>
<dbReference type="GO" id="GO:0016491">
    <property type="term" value="F:oxidoreductase activity"/>
    <property type="evidence" value="ECO:0007669"/>
    <property type="project" value="InterPro"/>
</dbReference>
<dbReference type="Proteomes" id="UP000590811">
    <property type="component" value="Unassembled WGS sequence"/>
</dbReference>
<reference evidence="2 3" key="1">
    <citation type="submission" date="2020-08" db="EMBL/GenBank/DDBJ databases">
        <title>Genomic Encyclopedia of Type Strains, Phase IV (KMG-V): Genome sequencing to study the core and pangenomes of soil and plant-associated prokaryotes.</title>
        <authorList>
            <person name="Whitman W."/>
        </authorList>
    </citation>
    <scope>NUCLEOTIDE SEQUENCE [LARGE SCALE GENOMIC DNA]</scope>
    <source>
        <strain evidence="2 3">B3ACCR2</strain>
    </source>
</reference>
<feature type="domain" description="NADPH-dependent FMN reductase-like" evidence="1">
    <location>
        <begin position="24"/>
        <end position="159"/>
    </location>
</feature>
<dbReference type="EMBL" id="JACHVT010000003">
    <property type="protein sequence ID" value="MBB2986332.1"/>
    <property type="molecule type" value="Genomic_DNA"/>
</dbReference>
<evidence type="ECO:0000313" key="2">
    <source>
        <dbReference type="EMBL" id="MBB2986332.1"/>
    </source>
</evidence>
<dbReference type="AlphaFoldDB" id="A0A839PZV7"/>
<comment type="caution">
    <text evidence="2">The sequence shown here is derived from an EMBL/GenBank/DDBJ whole genome shotgun (WGS) entry which is preliminary data.</text>
</comment>
<dbReference type="PANTHER" id="PTHR30543:SF21">
    <property type="entry name" value="NAD(P)H-DEPENDENT FMN REDUCTASE LOT6"/>
    <property type="match status" value="1"/>
</dbReference>
<dbReference type="Gene3D" id="3.40.50.360">
    <property type="match status" value="1"/>
</dbReference>
<organism evidence="2 3">
    <name type="scientific">Terracoccus luteus</name>
    <dbReference type="NCBI Taxonomy" id="53356"/>
    <lineage>
        <taxon>Bacteria</taxon>
        <taxon>Bacillati</taxon>
        <taxon>Actinomycetota</taxon>
        <taxon>Actinomycetes</taxon>
        <taxon>Micrococcales</taxon>
        <taxon>Intrasporangiaceae</taxon>
        <taxon>Terracoccus</taxon>
    </lineage>
</organism>
<dbReference type="PANTHER" id="PTHR30543">
    <property type="entry name" value="CHROMATE REDUCTASE"/>
    <property type="match status" value="1"/>
</dbReference>
<dbReference type="InterPro" id="IPR005025">
    <property type="entry name" value="FMN_Rdtase-like_dom"/>
</dbReference>
<evidence type="ECO:0000313" key="3">
    <source>
        <dbReference type="Proteomes" id="UP000590811"/>
    </source>
</evidence>
<evidence type="ECO:0000259" key="1">
    <source>
        <dbReference type="Pfam" id="PF03358"/>
    </source>
</evidence>
<dbReference type="RefSeq" id="WP_253354282.1">
    <property type="nucleotide sequence ID" value="NZ_JAMKHX010000003.1"/>
</dbReference>
<protein>
    <submittedName>
        <fullName evidence="2">NAD(P)H-dependent FMN reductase</fullName>
    </submittedName>
</protein>
<dbReference type="InterPro" id="IPR029039">
    <property type="entry name" value="Flavoprotein-like_sf"/>
</dbReference>
<dbReference type="InterPro" id="IPR050712">
    <property type="entry name" value="NAD(P)H-dep_reductase"/>
</dbReference>
<dbReference type="GO" id="GO:0005829">
    <property type="term" value="C:cytosol"/>
    <property type="evidence" value="ECO:0007669"/>
    <property type="project" value="TreeGrafter"/>
</dbReference>
<accession>A0A839PZV7</accession>
<name>A0A839PZV7_9MICO</name>
<dbReference type="GO" id="GO:0010181">
    <property type="term" value="F:FMN binding"/>
    <property type="evidence" value="ECO:0007669"/>
    <property type="project" value="TreeGrafter"/>
</dbReference>
<dbReference type="Pfam" id="PF03358">
    <property type="entry name" value="FMN_red"/>
    <property type="match status" value="1"/>
</dbReference>
<sequence length="208" mass="22712">MDAARPGMRVGRHPFGTVVKQLRVVVSSTRPGRIGPKVAQWVAERAPGAEWEVELVDLSSLPFLDEDDMPRNGNYAKPHTKRWAREVFEADAVVVVTPQYNRSFPAPIKNAVDYLFAEWHAKPVALVGYGWTGASEATADLARVFGHVKAHVVGEVGLTFTKDLSPEGEMHLTDERRDETDALLRRLGVAADEAADGVEDGVAEVTVG</sequence>
<dbReference type="SUPFAM" id="SSF52218">
    <property type="entry name" value="Flavoproteins"/>
    <property type="match status" value="1"/>
</dbReference>